<dbReference type="OrthoDB" id="5393513at2"/>
<evidence type="ECO:0000256" key="3">
    <source>
        <dbReference type="ARBA" id="ARBA00022475"/>
    </source>
</evidence>
<comment type="similarity">
    <text evidence="2">Belongs to the UPF0324 family.</text>
</comment>
<evidence type="ECO:0000256" key="1">
    <source>
        <dbReference type="ARBA" id="ARBA00004651"/>
    </source>
</evidence>
<feature type="transmembrane region" description="Helical" evidence="7">
    <location>
        <begin position="232"/>
        <end position="253"/>
    </location>
</feature>
<dbReference type="InterPro" id="IPR018383">
    <property type="entry name" value="UPF0324_pro"/>
</dbReference>
<keyword evidence="4 7" id="KW-0812">Transmembrane</keyword>
<feature type="transmembrane region" description="Helical" evidence="7">
    <location>
        <begin position="48"/>
        <end position="67"/>
    </location>
</feature>
<evidence type="ECO:0000256" key="7">
    <source>
        <dbReference type="SAM" id="Phobius"/>
    </source>
</evidence>
<keyword evidence="5 7" id="KW-1133">Transmembrane helix</keyword>
<comment type="subcellular location">
    <subcellularLocation>
        <location evidence="1">Cell membrane</location>
        <topology evidence="1">Multi-pass membrane protein</topology>
    </subcellularLocation>
</comment>
<organism evidence="8 9">
    <name type="scientific">Brevundimonas viscosa</name>
    <dbReference type="NCBI Taxonomy" id="871741"/>
    <lineage>
        <taxon>Bacteria</taxon>
        <taxon>Pseudomonadati</taxon>
        <taxon>Pseudomonadota</taxon>
        <taxon>Alphaproteobacteria</taxon>
        <taxon>Caulobacterales</taxon>
        <taxon>Caulobacteraceae</taxon>
        <taxon>Brevundimonas</taxon>
    </lineage>
</organism>
<feature type="transmembrane region" description="Helical" evidence="7">
    <location>
        <begin position="273"/>
        <end position="297"/>
    </location>
</feature>
<sequence>MIPAPAPADRRSPAAYVLALLPGLLLCAAVTGAALGVETLELRLFGRAWLDAVVLAILIGAAIRTVWTPPEALRPGVAFSARTLLEIAVVLLGASISAATVMAIGPGLMLGVVGVVAVAIAAAYGLGRLLRLPHRMAMLIACGNGICGNSAIVAVAPVIDAEPEEVTAAIAFTAVLGIAVVLLLPLLAAALEMAELPYGVVAGLTVYAVPQVLAATMPVGALATQTGTLIKLVRVLMLGPVVLALSLAVAARAGQGGSGSTLTRLRAVPLGRLVPWFIVGFLLMMAARSLDLIPAAALPPMDQAATALTVISMAALGLGADARAVARSGPRIAVAVTLSLLVLLGLALALVSLLAVG</sequence>
<accession>A0A1I6NT21</accession>
<dbReference type="STRING" id="871741.SAMN05192570_0472"/>
<feature type="transmembrane region" description="Helical" evidence="7">
    <location>
        <begin position="332"/>
        <end position="356"/>
    </location>
</feature>
<name>A0A1I6NT21_9CAUL</name>
<feature type="transmembrane region" description="Helical" evidence="7">
    <location>
        <begin position="198"/>
        <end position="220"/>
    </location>
</feature>
<protein>
    <submittedName>
        <fullName evidence="8">Conserved hypothetical integral membrane protein</fullName>
    </submittedName>
</protein>
<reference evidence="9" key="1">
    <citation type="submission" date="2016-10" db="EMBL/GenBank/DDBJ databases">
        <authorList>
            <person name="Varghese N."/>
            <person name="Submissions S."/>
        </authorList>
    </citation>
    <scope>NUCLEOTIDE SEQUENCE [LARGE SCALE GENOMIC DNA]</scope>
    <source>
        <strain evidence="9">CGMCC 1.10683</strain>
    </source>
</reference>
<feature type="transmembrane region" description="Helical" evidence="7">
    <location>
        <begin position="138"/>
        <end position="156"/>
    </location>
</feature>
<feature type="transmembrane region" description="Helical" evidence="7">
    <location>
        <begin position="108"/>
        <end position="126"/>
    </location>
</feature>
<gene>
    <name evidence="8" type="ORF">SAMN05192570_0472</name>
</gene>
<dbReference type="EMBL" id="FOZV01000001">
    <property type="protein sequence ID" value="SFS31097.1"/>
    <property type="molecule type" value="Genomic_DNA"/>
</dbReference>
<evidence type="ECO:0000256" key="5">
    <source>
        <dbReference type="ARBA" id="ARBA00022989"/>
    </source>
</evidence>
<feature type="transmembrane region" description="Helical" evidence="7">
    <location>
        <begin position="303"/>
        <end position="320"/>
    </location>
</feature>
<keyword evidence="9" id="KW-1185">Reference proteome</keyword>
<dbReference type="PANTHER" id="PTHR30106">
    <property type="entry name" value="INNER MEMBRANE PROTEIN YEIH-RELATED"/>
    <property type="match status" value="1"/>
</dbReference>
<evidence type="ECO:0000256" key="6">
    <source>
        <dbReference type="ARBA" id="ARBA00023136"/>
    </source>
</evidence>
<evidence type="ECO:0000313" key="9">
    <source>
        <dbReference type="Proteomes" id="UP000198788"/>
    </source>
</evidence>
<evidence type="ECO:0000256" key="4">
    <source>
        <dbReference type="ARBA" id="ARBA00022692"/>
    </source>
</evidence>
<evidence type="ECO:0000256" key="2">
    <source>
        <dbReference type="ARBA" id="ARBA00007977"/>
    </source>
</evidence>
<dbReference type="Proteomes" id="UP000198788">
    <property type="component" value="Unassembled WGS sequence"/>
</dbReference>
<proteinExistence type="inferred from homology"/>
<keyword evidence="6 7" id="KW-0472">Membrane</keyword>
<dbReference type="PANTHER" id="PTHR30106:SF2">
    <property type="entry name" value="UPF0324 INNER MEMBRANE PROTEIN YEIH"/>
    <property type="match status" value="1"/>
</dbReference>
<dbReference type="AlphaFoldDB" id="A0A1I6NT21"/>
<feature type="transmembrane region" description="Helical" evidence="7">
    <location>
        <begin position="168"/>
        <end position="191"/>
    </location>
</feature>
<feature type="transmembrane region" description="Helical" evidence="7">
    <location>
        <begin position="79"/>
        <end position="102"/>
    </location>
</feature>
<keyword evidence="3" id="KW-1003">Cell membrane</keyword>
<dbReference type="RefSeq" id="WP_092306355.1">
    <property type="nucleotide sequence ID" value="NZ_FOZV01000001.1"/>
</dbReference>
<evidence type="ECO:0000313" key="8">
    <source>
        <dbReference type="EMBL" id="SFS31097.1"/>
    </source>
</evidence>
<dbReference type="GO" id="GO:0005886">
    <property type="term" value="C:plasma membrane"/>
    <property type="evidence" value="ECO:0007669"/>
    <property type="project" value="UniProtKB-SubCell"/>
</dbReference>
<dbReference type="Pfam" id="PF03601">
    <property type="entry name" value="Cons_hypoth698"/>
    <property type="match status" value="1"/>
</dbReference>